<evidence type="ECO:0000256" key="3">
    <source>
        <dbReference type="ARBA" id="ARBA00022448"/>
    </source>
</evidence>
<keyword evidence="4 11" id="KW-0138">CF(0)</keyword>
<comment type="subcellular location">
    <subcellularLocation>
        <location evidence="11">Cell membrane</location>
        <topology evidence="11">Multi-pass membrane protein</topology>
    </subcellularLocation>
    <subcellularLocation>
        <location evidence="1">Membrane</location>
        <topology evidence="1">Multi-pass membrane protein</topology>
    </subcellularLocation>
</comment>
<gene>
    <name evidence="11" type="primary">atpB</name>
    <name evidence="12" type="ORF">CGS58_10595</name>
</gene>
<dbReference type="GO" id="GO:0046933">
    <property type="term" value="F:proton-transporting ATP synthase activity, rotational mechanism"/>
    <property type="evidence" value="ECO:0007669"/>
    <property type="project" value="UniProtKB-UniRule"/>
</dbReference>
<dbReference type="GO" id="GO:0005886">
    <property type="term" value="C:plasma membrane"/>
    <property type="evidence" value="ECO:0007669"/>
    <property type="project" value="UniProtKB-SubCell"/>
</dbReference>
<evidence type="ECO:0000313" key="13">
    <source>
        <dbReference type="Proteomes" id="UP000220005"/>
    </source>
</evidence>
<dbReference type="PANTHER" id="PTHR42823:SF3">
    <property type="entry name" value="ATP SYNTHASE SUBUNIT A, CHLOROPLASTIC"/>
    <property type="match status" value="1"/>
</dbReference>
<comment type="similarity">
    <text evidence="2 11">Belongs to the ATPase A chain family.</text>
</comment>
<dbReference type="PRINTS" id="PR00123">
    <property type="entry name" value="ATPASEA"/>
</dbReference>
<dbReference type="Proteomes" id="UP000220005">
    <property type="component" value="Unassembled WGS sequence"/>
</dbReference>
<sequence length="247" mass="27379">MELNGAKILYTIHTNIPVLGDLKITQTLVSTWIVMALLTALAFWLGHDLKLENVSKRQAAAEFIVERLDQFVHDNMGIHFDQYIPLVGAIFALSIGCNLISVVGLWSPTADLNTEAAWAIVVFVLIMYYKIKTNGILAYLKGLLDPIFLMAPINVLSEISTPVSMAFRHFGNILSGTVISTLLYWALASLSHVVFGWLPGFLSQLQLFQIGIPAFTGLYFDWFGGCIQAFIFCTLTTIFIKRAAGED</sequence>
<keyword evidence="10 11" id="KW-0066">ATP synthesis</keyword>
<dbReference type="Pfam" id="PF00119">
    <property type="entry name" value="ATP-synt_A"/>
    <property type="match status" value="1"/>
</dbReference>
<keyword evidence="7 11" id="KW-1133">Transmembrane helix</keyword>
<evidence type="ECO:0000313" key="12">
    <source>
        <dbReference type="EMBL" id="PDX80939.1"/>
    </source>
</evidence>
<evidence type="ECO:0000256" key="9">
    <source>
        <dbReference type="ARBA" id="ARBA00023136"/>
    </source>
</evidence>
<dbReference type="InterPro" id="IPR045082">
    <property type="entry name" value="ATP_syn_F0_a_bact/chloroplast"/>
</dbReference>
<evidence type="ECO:0000256" key="6">
    <source>
        <dbReference type="ARBA" id="ARBA00022781"/>
    </source>
</evidence>
<dbReference type="EMBL" id="NMTY01000024">
    <property type="protein sequence ID" value="PDX80939.1"/>
    <property type="molecule type" value="Genomic_DNA"/>
</dbReference>
<evidence type="ECO:0000256" key="11">
    <source>
        <dbReference type="HAMAP-Rule" id="MF_01393"/>
    </source>
</evidence>
<keyword evidence="3 11" id="KW-0813">Transport</keyword>
<dbReference type="AlphaFoldDB" id="A0A2A7APA1"/>
<dbReference type="InterPro" id="IPR000568">
    <property type="entry name" value="ATP_synth_F0_asu"/>
</dbReference>
<keyword evidence="5 11" id="KW-0812">Transmembrane</keyword>
<organism evidence="12 13">
    <name type="scientific">Faecalibacterium prausnitzii</name>
    <dbReference type="NCBI Taxonomy" id="853"/>
    <lineage>
        <taxon>Bacteria</taxon>
        <taxon>Bacillati</taxon>
        <taxon>Bacillota</taxon>
        <taxon>Clostridia</taxon>
        <taxon>Eubacteriales</taxon>
        <taxon>Oscillospiraceae</taxon>
        <taxon>Faecalibacterium</taxon>
    </lineage>
</organism>
<evidence type="ECO:0000256" key="5">
    <source>
        <dbReference type="ARBA" id="ARBA00022692"/>
    </source>
</evidence>
<dbReference type="CDD" id="cd00310">
    <property type="entry name" value="ATP-synt_Fo_a_6"/>
    <property type="match status" value="1"/>
</dbReference>
<dbReference type="HAMAP" id="MF_01393">
    <property type="entry name" value="ATP_synth_a_bact"/>
    <property type="match status" value="1"/>
</dbReference>
<comment type="function">
    <text evidence="11">Key component of the proton channel; it plays a direct role in the translocation of protons across the membrane.</text>
</comment>
<accession>A0A2A7APA1</accession>
<evidence type="ECO:0000256" key="8">
    <source>
        <dbReference type="ARBA" id="ARBA00023065"/>
    </source>
</evidence>
<protein>
    <recommendedName>
        <fullName evidence="11">ATP synthase subunit a</fullName>
    </recommendedName>
    <alternativeName>
        <fullName evidence="11">ATP synthase F0 sector subunit a</fullName>
    </alternativeName>
    <alternativeName>
        <fullName evidence="11">F-ATPase subunit 6</fullName>
    </alternativeName>
</protein>
<evidence type="ECO:0000256" key="1">
    <source>
        <dbReference type="ARBA" id="ARBA00004141"/>
    </source>
</evidence>
<reference evidence="12 13" key="1">
    <citation type="journal article" date="2017" name="Front. Microbiol.">
        <title>New Insights into the Diversity of the Genus Faecalibacterium.</title>
        <authorList>
            <person name="Benevides L."/>
            <person name="Burman S."/>
            <person name="Martin R."/>
            <person name="Robert V."/>
            <person name="Thomas M."/>
            <person name="Miquel S."/>
            <person name="Chain F."/>
            <person name="Sokol H."/>
            <person name="Bermudez-Humaran L.G."/>
            <person name="Morrison M."/>
            <person name="Langella P."/>
            <person name="Azevedo V.A."/>
            <person name="Chatel J.M."/>
            <person name="Soares S."/>
        </authorList>
    </citation>
    <scope>NUCLEOTIDE SEQUENCE [LARGE SCALE GENOMIC DNA]</scope>
    <source>
        <strain evidence="12 13">CNCM I 4575</strain>
    </source>
</reference>
<feature type="transmembrane region" description="Helical" evidence="11">
    <location>
        <begin position="112"/>
        <end position="129"/>
    </location>
</feature>
<dbReference type="InterPro" id="IPR035908">
    <property type="entry name" value="F0_ATP_A_sf"/>
</dbReference>
<feature type="transmembrane region" description="Helical" evidence="11">
    <location>
        <begin position="169"/>
        <end position="187"/>
    </location>
</feature>
<name>A0A2A7APA1_9FIRM</name>
<keyword evidence="11" id="KW-1003">Cell membrane</keyword>
<comment type="caution">
    <text evidence="12">The sequence shown here is derived from an EMBL/GenBank/DDBJ whole genome shotgun (WGS) entry which is preliminary data.</text>
</comment>
<dbReference type="Gene3D" id="1.20.120.220">
    <property type="entry name" value="ATP synthase, F0 complex, subunit A"/>
    <property type="match status" value="1"/>
</dbReference>
<feature type="transmembrane region" description="Helical" evidence="11">
    <location>
        <begin position="83"/>
        <end position="106"/>
    </location>
</feature>
<evidence type="ECO:0000256" key="10">
    <source>
        <dbReference type="ARBA" id="ARBA00023310"/>
    </source>
</evidence>
<dbReference type="GO" id="GO:0042777">
    <property type="term" value="P:proton motive force-driven plasma membrane ATP synthesis"/>
    <property type="evidence" value="ECO:0007669"/>
    <property type="project" value="TreeGrafter"/>
</dbReference>
<evidence type="ECO:0000256" key="4">
    <source>
        <dbReference type="ARBA" id="ARBA00022547"/>
    </source>
</evidence>
<keyword evidence="8 11" id="KW-0406">Ion transport</keyword>
<proteinExistence type="inferred from homology"/>
<dbReference type="PANTHER" id="PTHR42823">
    <property type="entry name" value="ATP SYNTHASE SUBUNIT A, CHLOROPLASTIC"/>
    <property type="match status" value="1"/>
</dbReference>
<dbReference type="SUPFAM" id="SSF81336">
    <property type="entry name" value="F1F0 ATP synthase subunit A"/>
    <property type="match status" value="1"/>
</dbReference>
<evidence type="ECO:0000256" key="7">
    <source>
        <dbReference type="ARBA" id="ARBA00022989"/>
    </source>
</evidence>
<evidence type="ECO:0000256" key="2">
    <source>
        <dbReference type="ARBA" id="ARBA00006810"/>
    </source>
</evidence>
<feature type="transmembrane region" description="Helical" evidence="11">
    <location>
        <begin position="29"/>
        <end position="47"/>
    </location>
</feature>
<dbReference type="RefSeq" id="WP_097839851.1">
    <property type="nucleotide sequence ID" value="NZ_NMTY01000024.1"/>
</dbReference>
<keyword evidence="6 11" id="KW-0375">Hydrogen ion transport</keyword>
<keyword evidence="9 11" id="KW-0472">Membrane</keyword>
<dbReference type="GO" id="GO:0045259">
    <property type="term" value="C:proton-transporting ATP synthase complex"/>
    <property type="evidence" value="ECO:0007669"/>
    <property type="project" value="UniProtKB-KW"/>
</dbReference>